<proteinExistence type="predicted"/>
<keyword evidence="1" id="KW-0812">Transmembrane</keyword>
<evidence type="ECO:0000313" key="2">
    <source>
        <dbReference type="EMBL" id="QPV63971.1"/>
    </source>
</evidence>
<evidence type="ECO:0000256" key="1">
    <source>
        <dbReference type="SAM" id="Phobius"/>
    </source>
</evidence>
<name>A0A7T3G0E8_9EURY</name>
<dbReference type="GeneID" id="60587805"/>
<protein>
    <submittedName>
        <fullName evidence="2">Uncharacterized protein</fullName>
    </submittedName>
</protein>
<sequence length="76" mass="7423">MDVAESILLRIRAAGRLTVGAAIAGLGTVFAWASVSGGGDAVLGAVALWIAALFVGFVIGLQGVVVLVDGVIDSAG</sequence>
<dbReference type="KEGG" id="hlt:I7X12_04890"/>
<organism evidence="2 3">
    <name type="scientific">Halosimplex litoreum</name>
    <dbReference type="NCBI Taxonomy" id="1198301"/>
    <lineage>
        <taxon>Archaea</taxon>
        <taxon>Methanobacteriati</taxon>
        <taxon>Methanobacteriota</taxon>
        <taxon>Stenosarchaea group</taxon>
        <taxon>Halobacteria</taxon>
        <taxon>Halobacteriales</taxon>
        <taxon>Haloarculaceae</taxon>
        <taxon>Halosimplex</taxon>
    </lineage>
</organism>
<dbReference type="EMBL" id="CP065856">
    <property type="protein sequence ID" value="QPV63971.1"/>
    <property type="molecule type" value="Genomic_DNA"/>
</dbReference>
<feature type="transmembrane region" description="Helical" evidence="1">
    <location>
        <begin position="17"/>
        <end position="35"/>
    </location>
</feature>
<dbReference type="AlphaFoldDB" id="A0A7T3G0E8"/>
<dbReference type="Proteomes" id="UP000595001">
    <property type="component" value="Chromosome"/>
</dbReference>
<reference evidence="2 3" key="1">
    <citation type="submission" date="2020-12" db="EMBL/GenBank/DDBJ databases">
        <title>Halosimplex halophilum sp. nov. and Halosimplex salinum sp. nov., two new members of the genus Halosimplex.</title>
        <authorList>
            <person name="Cui H.L."/>
        </authorList>
    </citation>
    <scope>NUCLEOTIDE SEQUENCE [LARGE SCALE GENOMIC DNA]</scope>
    <source>
        <strain evidence="2 3">YGH94</strain>
    </source>
</reference>
<evidence type="ECO:0000313" key="3">
    <source>
        <dbReference type="Proteomes" id="UP000595001"/>
    </source>
</evidence>
<gene>
    <name evidence="2" type="ORF">I7X12_04890</name>
</gene>
<dbReference type="OrthoDB" id="382345at2157"/>
<keyword evidence="1" id="KW-0472">Membrane</keyword>
<keyword evidence="1" id="KW-1133">Transmembrane helix</keyword>
<dbReference type="RefSeq" id="WP_198062747.1">
    <property type="nucleotide sequence ID" value="NZ_CP065856.1"/>
</dbReference>
<keyword evidence="3" id="KW-1185">Reference proteome</keyword>
<accession>A0A7T3G0E8</accession>
<feature type="transmembrane region" description="Helical" evidence="1">
    <location>
        <begin position="41"/>
        <end position="68"/>
    </location>
</feature>